<sequence>MEKPKTPRSIKRDSGISIKGDRGAGLSEAKPMGCISQMAKGR</sequence>
<protein>
    <submittedName>
        <fullName evidence="2">Uncharacterized protein</fullName>
    </submittedName>
</protein>
<gene>
    <name evidence="2" type="ORF">S12H4_59797</name>
</gene>
<evidence type="ECO:0000256" key="1">
    <source>
        <dbReference type="SAM" id="MobiDB-lite"/>
    </source>
</evidence>
<feature type="compositionally biased region" description="Basic and acidic residues" evidence="1">
    <location>
        <begin position="1"/>
        <end position="22"/>
    </location>
</feature>
<name>X1VPR4_9ZZZZ</name>
<accession>X1VPR4</accession>
<proteinExistence type="predicted"/>
<organism evidence="2">
    <name type="scientific">marine sediment metagenome</name>
    <dbReference type="NCBI Taxonomy" id="412755"/>
    <lineage>
        <taxon>unclassified sequences</taxon>
        <taxon>metagenomes</taxon>
        <taxon>ecological metagenomes</taxon>
    </lineage>
</organism>
<dbReference type="AlphaFoldDB" id="X1VPR4"/>
<feature type="region of interest" description="Disordered" evidence="1">
    <location>
        <begin position="1"/>
        <end position="42"/>
    </location>
</feature>
<reference evidence="2" key="1">
    <citation type="journal article" date="2014" name="Front. Microbiol.">
        <title>High frequency of phylogenetically diverse reductive dehalogenase-homologous genes in deep subseafloor sedimentary metagenomes.</title>
        <authorList>
            <person name="Kawai M."/>
            <person name="Futagami T."/>
            <person name="Toyoda A."/>
            <person name="Takaki Y."/>
            <person name="Nishi S."/>
            <person name="Hori S."/>
            <person name="Arai W."/>
            <person name="Tsubouchi T."/>
            <person name="Morono Y."/>
            <person name="Uchiyama I."/>
            <person name="Ito T."/>
            <person name="Fujiyama A."/>
            <person name="Inagaki F."/>
            <person name="Takami H."/>
        </authorList>
    </citation>
    <scope>NUCLEOTIDE SEQUENCE</scope>
    <source>
        <strain evidence="2">Expedition CK06-06</strain>
    </source>
</reference>
<dbReference type="EMBL" id="BARW01039183">
    <property type="protein sequence ID" value="GAJ18546.1"/>
    <property type="molecule type" value="Genomic_DNA"/>
</dbReference>
<evidence type="ECO:0000313" key="2">
    <source>
        <dbReference type="EMBL" id="GAJ18546.1"/>
    </source>
</evidence>
<comment type="caution">
    <text evidence="2">The sequence shown here is derived from an EMBL/GenBank/DDBJ whole genome shotgun (WGS) entry which is preliminary data.</text>
</comment>
<feature type="non-terminal residue" evidence="2">
    <location>
        <position position="42"/>
    </location>
</feature>